<protein>
    <submittedName>
        <fullName evidence="2">Uncharacterized protein</fullName>
    </submittedName>
</protein>
<dbReference type="EMBL" id="JANPWB010000002">
    <property type="protein sequence ID" value="KAJ1205599.1"/>
    <property type="molecule type" value="Genomic_DNA"/>
</dbReference>
<organism evidence="2 3">
    <name type="scientific">Pleurodeles waltl</name>
    <name type="common">Iberian ribbed newt</name>
    <dbReference type="NCBI Taxonomy" id="8319"/>
    <lineage>
        <taxon>Eukaryota</taxon>
        <taxon>Metazoa</taxon>
        <taxon>Chordata</taxon>
        <taxon>Craniata</taxon>
        <taxon>Vertebrata</taxon>
        <taxon>Euteleostomi</taxon>
        <taxon>Amphibia</taxon>
        <taxon>Batrachia</taxon>
        <taxon>Caudata</taxon>
        <taxon>Salamandroidea</taxon>
        <taxon>Salamandridae</taxon>
        <taxon>Pleurodelinae</taxon>
        <taxon>Pleurodeles</taxon>
    </lineage>
</organism>
<evidence type="ECO:0000313" key="3">
    <source>
        <dbReference type="Proteomes" id="UP001066276"/>
    </source>
</evidence>
<evidence type="ECO:0000313" key="2">
    <source>
        <dbReference type="EMBL" id="KAJ1205599.1"/>
    </source>
</evidence>
<comment type="caution">
    <text evidence="2">The sequence shown here is derived from an EMBL/GenBank/DDBJ whole genome shotgun (WGS) entry which is preliminary data.</text>
</comment>
<keyword evidence="3" id="KW-1185">Reference proteome</keyword>
<accession>A0AAV7W088</accession>
<gene>
    <name evidence="2" type="ORF">NDU88_001027</name>
</gene>
<reference evidence="2" key="1">
    <citation type="journal article" date="2022" name="bioRxiv">
        <title>Sequencing and chromosome-scale assembly of the giantPleurodeles waltlgenome.</title>
        <authorList>
            <person name="Brown T."/>
            <person name="Elewa A."/>
            <person name="Iarovenko S."/>
            <person name="Subramanian E."/>
            <person name="Araus A.J."/>
            <person name="Petzold A."/>
            <person name="Susuki M."/>
            <person name="Suzuki K.-i.T."/>
            <person name="Hayashi T."/>
            <person name="Toyoda A."/>
            <person name="Oliveira C."/>
            <person name="Osipova E."/>
            <person name="Leigh N.D."/>
            <person name="Simon A."/>
            <person name="Yun M.H."/>
        </authorList>
    </citation>
    <scope>NUCLEOTIDE SEQUENCE</scope>
    <source>
        <strain evidence="2">20211129_DDA</strain>
        <tissue evidence="2">Liver</tissue>
    </source>
</reference>
<sequence length="450" mass="48403">MVHRVQEWEVANQSVFRAGEQVEFRDEQGAVLRGTICGVSSEDGSAGSAQVRLDFWQQDPRAYCPGCEAAHVSGGHRATSVHQRFGRPAGGQVPVEVRAPPGHRLEERAQSGAVRLTARDSASRDGGSLDPILSVHETFSDSRSAISGVIAEEELDYEEDIPGSGEQAVAVHQATTSGQAVQGDRLSGRRDVAANLRRGEVSRKYDRGLVIAGDSRTVVRPIKNVDVAIQAGEGVKESKSEGSTGTAQEVAEIPWACTGSGCTEDGGSQGIMGIRRVRMLQLVQQSVALSTRKSYTQAWLEFLRSGAVKQEGGVEACEKPREEPVQFIMRQIEMGLLAVTISGCVGGPDGGCNVWIVGHSFVRWVEKQAASRHFGKQLGLDGARIKISWVVMPLVGRSGWGGGFARKAFGGERDDAERFEVREVVARVTRDERQGKLQKGGSKTDGEGID</sequence>
<name>A0AAV7W088_PLEWA</name>
<dbReference type="AlphaFoldDB" id="A0AAV7W088"/>
<proteinExistence type="predicted"/>
<feature type="region of interest" description="Disordered" evidence="1">
    <location>
        <begin position="430"/>
        <end position="450"/>
    </location>
</feature>
<dbReference type="Proteomes" id="UP001066276">
    <property type="component" value="Chromosome 1_2"/>
</dbReference>
<evidence type="ECO:0000256" key="1">
    <source>
        <dbReference type="SAM" id="MobiDB-lite"/>
    </source>
</evidence>